<protein>
    <submittedName>
        <fullName evidence="1">Uncharacterized protein</fullName>
    </submittedName>
</protein>
<organism evidence="1">
    <name type="scientific">bioreactor metagenome</name>
    <dbReference type="NCBI Taxonomy" id="1076179"/>
    <lineage>
        <taxon>unclassified sequences</taxon>
        <taxon>metagenomes</taxon>
        <taxon>ecological metagenomes</taxon>
    </lineage>
</organism>
<gene>
    <name evidence="1" type="ORF">SDC9_143184</name>
</gene>
<reference evidence="1" key="1">
    <citation type="submission" date="2019-08" db="EMBL/GenBank/DDBJ databases">
        <authorList>
            <person name="Kucharzyk K."/>
            <person name="Murdoch R.W."/>
            <person name="Higgins S."/>
            <person name="Loffler F."/>
        </authorList>
    </citation>
    <scope>NUCLEOTIDE SEQUENCE</scope>
</reference>
<comment type="caution">
    <text evidence="1">The sequence shown here is derived from an EMBL/GenBank/DDBJ whole genome shotgun (WGS) entry which is preliminary data.</text>
</comment>
<proteinExistence type="predicted"/>
<sequence>MIFGRIDQSIGDMAQVEVFAKNFFSAFSGQIRQLEFVFSCHIEVMHQQGRRPEFTFRQQQFDGLF</sequence>
<accession>A0A645E3P8</accession>
<dbReference type="EMBL" id="VSSQ01042443">
    <property type="protein sequence ID" value="MPM96028.1"/>
    <property type="molecule type" value="Genomic_DNA"/>
</dbReference>
<dbReference type="AlphaFoldDB" id="A0A645E3P8"/>
<name>A0A645E3P8_9ZZZZ</name>
<evidence type="ECO:0000313" key="1">
    <source>
        <dbReference type="EMBL" id="MPM96028.1"/>
    </source>
</evidence>